<dbReference type="InterPro" id="IPR015032">
    <property type="entry name" value="ThsB__TIR-like_domain"/>
</dbReference>
<dbReference type="EMBL" id="JBHSCR010000031">
    <property type="protein sequence ID" value="MFC4349550.1"/>
    <property type="molecule type" value="Genomic_DNA"/>
</dbReference>
<evidence type="ECO:0000313" key="3">
    <source>
        <dbReference type="Proteomes" id="UP001595776"/>
    </source>
</evidence>
<feature type="domain" description="Thoeris protein ThsB TIR-like" evidence="1">
    <location>
        <begin position="10"/>
        <end position="80"/>
    </location>
</feature>
<organism evidence="2 3">
    <name type="scientific">Kordiimonas lipolytica</name>
    <dbReference type="NCBI Taxonomy" id="1662421"/>
    <lineage>
        <taxon>Bacteria</taxon>
        <taxon>Pseudomonadati</taxon>
        <taxon>Pseudomonadota</taxon>
        <taxon>Alphaproteobacteria</taxon>
        <taxon>Kordiimonadales</taxon>
        <taxon>Kordiimonadaceae</taxon>
        <taxon>Kordiimonas</taxon>
    </lineage>
</organism>
<dbReference type="Proteomes" id="UP001595776">
    <property type="component" value="Unassembled WGS sequence"/>
</dbReference>
<dbReference type="SUPFAM" id="SSF52206">
    <property type="entry name" value="Hypothetical protein MTH538"/>
    <property type="match status" value="1"/>
</dbReference>
<protein>
    <submittedName>
        <fullName evidence="2">TIR domain-containing protein</fullName>
    </submittedName>
</protein>
<proteinExistence type="predicted"/>
<sequence>MFVGQSKNSSTPFAISDWSAKSSMPQSKWEAIVKEKINKCNMVIVLVGKTMASATGVAKEISMAIDQDVPVFGVYVDGANSNSNLPKGLQRNRTIVWTWDNVASAIDQMMTEGKNR</sequence>
<reference evidence="3" key="1">
    <citation type="journal article" date="2019" name="Int. J. Syst. Evol. Microbiol.">
        <title>The Global Catalogue of Microorganisms (GCM) 10K type strain sequencing project: providing services to taxonomists for standard genome sequencing and annotation.</title>
        <authorList>
            <consortium name="The Broad Institute Genomics Platform"/>
            <consortium name="The Broad Institute Genome Sequencing Center for Infectious Disease"/>
            <person name="Wu L."/>
            <person name="Ma J."/>
        </authorList>
    </citation>
    <scope>NUCLEOTIDE SEQUENCE [LARGE SCALE GENOMIC DNA]</scope>
    <source>
        <strain evidence="3">CGMCC 1.15304</strain>
    </source>
</reference>
<keyword evidence="3" id="KW-1185">Reference proteome</keyword>
<dbReference type="InterPro" id="IPR036490">
    <property type="entry name" value="ThsB_TIR-like_sf"/>
</dbReference>
<dbReference type="Pfam" id="PF08937">
    <property type="entry name" value="ThsB_TIR"/>
    <property type="match status" value="1"/>
</dbReference>
<name>A0ABV8UEF9_9PROT</name>
<dbReference type="RefSeq" id="WP_082719919.1">
    <property type="nucleotide sequence ID" value="NZ_JBHSCR010000031.1"/>
</dbReference>
<evidence type="ECO:0000259" key="1">
    <source>
        <dbReference type="Pfam" id="PF08937"/>
    </source>
</evidence>
<evidence type="ECO:0000313" key="2">
    <source>
        <dbReference type="EMBL" id="MFC4349550.1"/>
    </source>
</evidence>
<dbReference type="Gene3D" id="3.40.50.11200">
    <property type="match status" value="1"/>
</dbReference>
<accession>A0ABV8UEF9</accession>
<gene>
    <name evidence="2" type="ORF">ACFO5Q_16990</name>
</gene>
<comment type="caution">
    <text evidence="2">The sequence shown here is derived from an EMBL/GenBank/DDBJ whole genome shotgun (WGS) entry which is preliminary data.</text>
</comment>